<comment type="caution">
    <text evidence="1">The sequence shown here is derived from an EMBL/GenBank/DDBJ whole genome shotgun (WGS) entry which is preliminary data.</text>
</comment>
<organism evidence="1 2">
    <name type="scientific">Discostella pseudostelligera</name>
    <dbReference type="NCBI Taxonomy" id="259834"/>
    <lineage>
        <taxon>Eukaryota</taxon>
        <taxon>Sar</taxon>
        <taxon>Stramenopiles</taxon>
        <taxon>Ochrophyta</taxon>
        <taxon>Bacillariophyta</taxon>
        <taxon>Coscinodiscophyceae</taxon>
        <taxon>Thalassiosirophycidae</taxon>
        <taxon>Stephanodiscales</taxon>
        <taxon>Stephanodiscaceae</taxon>
        <taxon>Discostella</taxon>
    </lineage>
</organism>
<evidence type="ECO:0000313" key="2">
    <source>
        <dbReference type="Proteomes" id="UP001530293"/>
    </source>
</evidence>
<dbReference type="AlphaFoldDB" id="A0ABD3N266"/>
<reference evidence="1 2" key="1">
    <citation type="submission" date="2024-10" db="EMBL/GenBank/DDBJ databases">
        <title>Updated reference genomes for cyclostephanoid diatoms.</title>
        <authorList>
            <person name="Roberts W.R."/>
            <person name="Alverson A.J."/>
        </authorList>
    </citation>
    <scope>NUCLEOTIDE SEQUENCE [LARGE SCALE GENOMIC DNA]</scope>
    <source>
        <strain evidence="1 2">AJA232-27</strain>
    </source>
</reference>
<gene>
    <name evidence="1" type="ORF">ACHAWU_009139</name>
</gene>
<dbReference type="EMBL" id="JALLBG020000044">
    <property type="protein sequence ID" value="KAL3770199.1"/>
    <property type="molecule type" value="Genomic_DNA"/>
</dbReference>
<sequence>MLSHGSLALSLKIYSGTRRMILDEALSKVACGLVMFPASAIAVGPYQNPNVPAAPEERSGLVVLRVAEVAQFQEKLLRAILNGELPDVVVTPQQIVFGTQILLRNSNIAGEMKLMIDYDIPKKNQREAAIKAANTMNTLQQISITAAKVEKELAPADYEELANLYKSVRIELKTLFDLLPQKEKEKYYGYFVAVTEYEKKIAEGVYNPDIDSVVQK</sequence>
<evidence type="ECO:0000313" key="1">
    <source>
        <dbReference type="EMBL" id="KAL3770199.1"/>
    </source>
</evidence>
<keyword evidence="2" id="KW-1185">Reference proteome</keyword>
<dbReference type="Proteomes" id="UP001530293">
    <property type="component" value="Unassembled WGS sequence"/>
</dbReference>
<accession>A0ABD3N266</accession>
<protein>
    <submittedName>
        <fullName evidence="1">Uncharacterized protein</fullName>
    </submittedName>
</protein>
<proteinExistence type="predicted"/>
<name>A0ABD3N266_9STRA</name>